<name>A0A1I6BDQ1_9BACI</name>
<reference evidence="1 2" key="1">
    <citation type="submission" date="2016-10" db="EMBL/GenBank/DDBJ databases">
        <authorList>
            <person name="Varghese N."/>
            <person name="Submissions S."/>
        </authorList>
    </citation>
    <scope>NUCLEOTIDE SEQUENCE [LARGE SCALE GENOMIC DNA]</scope>
    <source>
        <strain evidence="1 2">DSM 13796</strain>
    </source>
</reference>
<dbReference type="EMBL" id="FOXX01000009">
    <property type="protein sequence ID" value="SFQ78907.1"/>
    <property type="molecule type" value="Genomic_DNA"/>
</dbReference>
<protein>
    <submittedName>
        <fullName evidence="1">SMI1-KNR4 cell-wall</fullName>
    </submittedName>
</protein>
<comment type="caution">
    <text evidence="1">The sequence shown here is derived from an EMBL/GenBank/DDBJ whole genome shotgun (WGS) entry which is preliminary data.</text>
</comment>
<dbReference type="GeneID" id="93712086"/>
<accession>A0A1I6BDQ1</accession>
<sequence length="163" mass="19142">MNNKILQMISGYEEDKDFFGEASEEALIEEEIGLEVNFPPQYREYVKKYGSGGICGVDILGVEGEADGSSVIEQTERRRKQSLPKKYIVIENVDEFVYCLSTVEEYKVIRWSGITKEEIERYTTFNEYLQDSFQEVINNWEKMINYKKLIKLFTNNEKRDLES</sequence>
<gene>
    <name evidence="1" type="ORF">SAMN02745910_03488</name>
</gene>
<keyword evidence="2" id="KW-1185">Reference proteome</keyword>
<dbReference type="SUPFAM" id="SSF160631">
    <property type="entry name" value="SMI1/KNR4-like"/>
    <property type="match status" value="1"/>
</dbReference>
<organism evidence="1 2">
    <name type="scientific">Priestia endophytica DSM 13796</name>
    <dbReference type="NCBI Taxonomy" id="1121089"/>
    <lineage>
        <taxon>Bacteria</taxon>
        <taxon>Bacillati</taxon>
        <taxon>Bacillota</taxon>
        <taxon>Bacilli</taxon>
        <taxon>Bacillales</taxon>
        <taxon>Bacillaceae</taxon>
        <taxon>Priestia</taxon>
    </lineage>
</organism>
<dbReference type="Pfam" id="PF14567">
    <property type="entry name" value="SUKH_5"/>
    <property type="match status" value="1"/>
</dbReference>
<dbReference type="Proteomes" id="UP000182762">
    <property type="component" value="Unassembled WGS sequence"/>
</dbReference>
<dbReference type="RefSeq" id="WP_082802644.1">
    <property type="nucleotide sequence ID" value="NZ_FOXX01000009.1"/>
</dbReference>
<dbReference type="InterPro" id="IPR037883">
    <property type="entry name" value="Knr4/Smi1-like_sf"/>
</dbReference>
<dbReference type="Gene3D" id="3.40.1580.10">
    <property type="entry name" value="SMI1/KNR4-like"/>
    <property type="match status" value="1"/>
</dbReference>
<evidence type="ECO:0000313" key="2">
    <source>
        <dbReference type="Proteomes" id="UP000182762"/>
    </source>
</evidence>
<evidence type="ECO:0000313" key="1">
    <source>
        <dbReference type="EMBL" id="SFQ78907.1"/>
    </source>
</evidence>
<proteinExistence type="predicted"/>